<evidence type="ECO:0000256" key="5">
    <source>
        <dbReference type="ARBA" id="ARBA00022516"/>
    </source>
</evidence>
<evidence type="ECO:0000256" key="1">
    <source>
        <dbReference type="ARBA" id="ARBA00004771"/>
    </source>
</evidence>
<dbReference type="GO" id="GO:0004144">
    <property type="term" value="F:diacylglycerol O-acyltransferase activity"/>
    <property type="evidence" value="ECO:0007669"/>
    <property type="project" value="UniProtKB-EC"/>
</dbReference>
<dbReference type="EMBL" id="QICN01000002">
    <property type="protein sequence ID" value="PXV70471.1"/>
    <property type="molecule type" value="Genomic_DNA"/>
</dbReference>
<dbReference type="InterPro" id="IPR009721">
    <property type="entry name" value="O-acyltransferase_WSD1_C"/>
</dbReference>
<proteinExistence type="inferred from homology"/>
<accession>A0A318EDA6</accession>
<dbReference type="Gene3D" id="3.30.559.30">
    <property type="entry name" value="Nonribosomal peptide synthetase, condensation domain"/>
    <property type="match status" value="1"/>
</dbReference>
<dbReference type="GO" id="GO:0005886">
    <property type="term" value="C:plasma membrane"/>
    <property type="evidence" value="ECO:0007669"/>
    <property type="project" value="TreeGrafter"/>
</dbReference>
<dbReference type="PANTHER" id="PTHR31650">
    <property type="entry name" value="O-ACYLTRANSFERASE (WSD1-LIKE) FAMILY PROTEIN"/>
    <property type="match status" value="1"/>
</dbReference>
<keyword evidence="5" id="KW-0444">Lipid biosynthesis</keyword>
<sequence>MNMLKPLDAAWLYVDTVDTPMQVACMAIFSLPEEAPGDFLQGLFEHLRAVPSFARPFNLKLASPKLKGVMPAWVEAEHIDLDYHLRHSALPKPGGERELGVLISRLHSHPMDFNRPLWEMHVIEGLEHGRFALYMKMHHSLVDGVGGMRMLQRMLTPDPQARSQPPPWAVGCGARSEREPQSFDAQLRKLVDAARAQLGTAPAVARALGRIVRESVQPHDPQEALPFSGPRSVVNAKVSAQRRFATQHYELERVRAVARAADVTLNDVFLGLSATALRRYLEEIGALPDKPLTAGVPVSVRPADDENAGNAISFIIANLNTTVEDPLERLQMIRRSTQVAKDQLQTLPKAGIDSYTMIFMAPFILQLLAGLGGRVRPMFNITISNVPGPKTPLYFNGARMEQIYPVSLLSHGQALNITSVSYAGQFNIGITGCRDALPSMQRLAVYMGEALEELERVLGLGHTQRQPVAKKAARKRGKKAA</sequence>
<keyword evidence="7" id="KW-0319">Glycerol metabolism</keyword>
<evidence type="ECO:0000259" key="11">
    <source>
        <dbReference type="Pfam" id="PF03007"/>
    </source>
</evidence>
<evidence type="ECO:0000256" key="2">
    <source>
        <dbReference type="ARBA" id="ARBA00005189"/>
    </source>
</evidence>
<keyword evidence="6 13" id="KW-0808">Transferase</keyword>
<comment type="catalytic activity">
    <reaction evidence="10">
        <text>an acyl-CoA + a 1,2-diacyl-sn-glycerol = a triacyl-sn-glycerol + CoA</text>
        <dbReference type="Rhea" id="RHEA:10868"/>
        <dbReference type="ChEBI" id="CHEBI:17815"/>
        <dbReference type="ChEBI" id="CHEBI:57287"/>
        <dbReference type="ChEBI" id="CHEBI:58342"/>
        <dbReference type="ChEBI" id="CHEBI:64615"/>
        <dbReference type="EC" id="2.3.1.20"/>
    </reaction>
</comment>
<keyword evidence="9 13" id="KW-0012">Acyltransferase</keyword>
<dbReference type="EC" id="2.3.1.20" evidence="4"/>
<dbReference type="Proteomes" id="UP000248330">
    <property type="component" value="Unassembled WGS sequence"/>
</dbReference>
<evidence type="ECO:0000256" key="9">
    <source>
        <dbReference type="ARBA" id="ARBA00023315"/>
    </source>
</evidence>
<dbReference type="UniPathway" id="UPA00282"/>
<gene>
    <name evidence="13" type="ORF">C8D93_102330</name>
</gene>
<dbReference type="AlphaFoldDB" id="A0A318EDA6"/>
<keyword evidence="14" id="KW-1185">Reference proteome</keyword>
<dbReference type="PANTHER" id="PTHR31650:SF1">
    <property type="entry name" value="WAX ESTER SYNTHASE_DIACYLGLYCEROL ACYLTRANSFERASE 4-RELATED"/>
    <property type="match status" value="1"/>
</dbReference>
<dbReference type="SUPFAM" id="SSF52777">
    <property type="entry name" value="CoA-dependent acyltransferases"/>
    <property type="match status" value="2"/>
</dbReference>
<evidence type="ECO:0000256" key="10">
    <source>
        <dbReference type="ARBA" id="ARBA00048109"/>
    </source>
</evidence>
<dbReference type="InterPro" id="IPR004255">
    <property type="entry name" value="O-acyltransferase_WSD1_N"/>
</dbReference>
<evidence type="ECO:0000313" key="14">
    <source>
        <dbReference type="Proteomes" id="UP000248330"/>
    </source>
</evidence>
<dbReference type="InterPro" id="IPR014292">
    <property type="entry name" value="Acyl_transf_WS/DGAT"/>
</dbReference>
<dbReference type="GO" id="GO:0051701">
    <property type="term" value="P:biological process involved in interaction with host"/>
    <property type="evidence" value="ECO:0007669"/>
    <property type="project" value="TreeGrafter"/>
</dbReference>
<feature type="domain" description="O-acyltransferase WSD1 C-terminal" evidence="12">
    <location>
        <begin position="309"/>
        <end position="454"/>
    </location>
</feature>
<dbReference type="Gene3D" id="3.30.559.10">
    <property type="entry name" value="Chloramphenicol acetyltransferase-like domain"/>
    <property type="match status" value="1"/>
</dbReference>
<feature type="domain" description="O-acyltransferase WSD1-like N-terminal" evidence="11">
    <location>
        <begin position="4"/>
        <end position="269"/>
    </location>
</feature>
<dbReference type="Pfam" id="PF06974">
    <property type="entry name" value="WS_DGAT_C"/>
    <property type="match status" value="1"/>
</dbReference>
<dbReference type="NCBIfam" id="TIGR02946">
    <property type="entry name" value="acyl_WS_DGAT"/>
    <property type="match status" value="1"/>
</dbReference>
<evidence type="ECO:0000256" key="4">
    <source>
        <dbReference type="ARBA" id="ARBA00013244"/>
    </source>
</evidence>
<dbReference type="Pfam" id="PF03007">
    <property type="entry name" value="WS_DGAT_cat"/>
    <property type="match status" value="1"/>
</dbReference>
<protein>
    <recommendedName>
        <fullName evidence="4">diacylglycerol O-acyltransferase</fullName>
        <ecNumber evidence="4">2.3.1.20</ecNumber>
    </recommendedName>
</protein>
<dbReference type="InterPro" id="IPR023213">
    <property type="entry name" value="CAT-like_dom_sf"/>
</dbReference>
<comment type="caution">
    <text evidence="13">The sequence shown here is derived from an EMBL/GenBank/DDBJ whole genome shotgun (WGS) entry which is preliminary data.</text>
</comment>
<keyword evidence="8" id="KW-0443">Lipid metabolism</keyword>
<dbReference type="GO" id="GO:0006071">
    <property type="term" value="P:glycerol metabolic process"/>
    <property type="evidence" value="ECO:0007669"/>
    <property type="project" value="UniProtKB-KW"/>
</dbReference>
<comment type="similarity">
    <text evidence="3">Belongs to the long-chain O-acyltransferase family.</text>
</comment>
<dbReference type="GO" id="GO:0071731">
    <property type="term" value="P:response to nitric oxide"/>
    <property type="evidence" value="ECO:0007669"/>
    <property type="project" value="TreeGrafter"/>
</dbReference>
<organism evidence="13 14">
    <name type="scientific">Sinimarinibacterium flocculans</name>
    <dbReference type="NCBI Taxonomy" id="985250"/>
    <lineage>
        <taxon>Bacteria</taxon>
        <taxon>Pseudomonadati</taxon>
        <taxon>Pseudomonadota</taxon>
        <taxon>Gammaproteobacteria</taxon>
        <taxon>Nevskiales</taxon>
        <taxon>Nevskiaceae</taxon>
        <taxon>Sinimarinibacterium</taxon>
    </lineage>
</organism>
<comment type="pathway">
    <text evidence="1">Glycerolipid metabolism; triacylglycerol biosynthesis.</text>
</comment>
<evidence type="ECO:0000259" key="12">
    <source>
        <dbReference type="Pfam" id="PF06974"/>
    </source>
</evidence>
<name>A0A318EDA6_9GAMM</name>
<dbReference type="GO" id="GO:0001666">
    <property type="term" value="P:response to hypoxia"/>
    <property type="evidence" value="ECO:0007669"/>
    <property type="project" value="TreeGrafter"/>
</dbReference>
<evidence type="ECO:0000256" key="7">
    <source>
        <dbReference type="ARBA" id="ARBA00022798"/>
    </source>
</evidence>
<evidence type="ECO:0000256" key="6">
    <source>
        <dbReference type="ARBA" id="ARBA00022679"/>
    </source>
</evidence>
<evidence type="ECO:0000256" key="3">
    <source>
        <dbReference type="ARBA" id="ARBA00009587"/>
    </source>
</evidence>
<evidence type="ECO:0000313" key="13">
    <source>
        <dbReference type="EMBL" id="PXV70471.1"/>
    </source>
</evidence>
<reference evidence="13 14" key="1">
    <citation type="submission" date="2018-04" db="EMBL/GenBank/DDBJ databases">
        <title>Genomic Encyclopedia of Type Strains, Phase IV (KMG-IV): sequencing the most valuable type-strain genomes for metagenomic binning, comparative biology and taxonomic classification.</title>
        <authorList>
            <person name="Goeker M."/>
        </authorList>
    </citation>
    <scope>NUCLEOTIDE SEQUENCE [LARGE SCALE GENOMIC DNA]</scope>
    <source>
        <strain evidence="13 14">DSM 104150</strain>
    </source>
</reference>
<comment type="pathway">
    <text evidence="2">Lipid metabolism.</text>
</comment>
<dbReference type="RefSeq" id="WP_110264131.1">
    <property type="nucleotide sequence ID" value="NZ_CAWNXA010000002.1"/>
</dbReference>
<dbReference type="OrthoDB" id="9810950at2"/>
<dbReference type="GO" id="GO:0019432">
    <property type="term" value="P:triglyceride biosynthetic process"/>
    <property type="evidence" value="ECO:0007669"/>
    <property type="project" value="UniProtKB-UniPathway"/>
</dbReference>
<evidence type="ECO:0000256" key="8">
    <source>
        <dbReference type="ARBA" id="ARBA00023098"/>
    </source>
</evidence>
<dbReference type="InterPro" id="IPR045034">
    <property type="entry name" value="O-acyltransferase_WSD1-like"/>
</dbReference>